<comment type="caution">
    <text evidence="2">The sequence shown here is derived from an EMBL/GenBank/DDBJ whole genome shotgun (WGS) entry which is preliminary data.</text>
</comment>
<dbReference type="EMBL" id="BGPR01005380">
    <property type="protein sequence ID" value="GBN09650.1"/>
    <property type="molecule type" value="Genomic_DNA"/>
</dbReference>
<sequence>MFCLHGPPKTGSSTPPCPPSQSLRHWESGLERSFPPSRTWNLACSPCTMKPFYRDHPPFQGKLAVQESSRPIWLHVWKSKIYTECPLK</sequence>
<reference evidence="2 3" key="1">
    <citation type="journal article" date="2019" name="Sci. Rep.">
        <title>Orb-weaving spider Araneus ventricosus genome elucidates the spidroin gene catalogue.</title>
        <authorList>
            <person name="Kono N."/>
            <person name="Nakamura H."/>
            <person name="Ohtoshi R."/>
            <person name="Moran D.A.P."/>
            <person name="Shinohara A."/>
            <person name="Yoshida Y."/>
            <person name="Fujiwara M."/>
            <person name="Mori M."/>
            <person name="Tomita M."/>
            <person name="Arakawa K."/>
        </authorList>
    </citation>
    <scope>NUCLEOTIDE SEQUENCE [LARGE SCALE GENOMIC DNA]</scope>
</reference>
<evidence type="ECO:0000313" key="3">
    <source>
        <dbReference type="Proteomes" id="UP000499080"/>
    </source>
</evidence>
<evidence type="ECO:0000256" key="1">
    <source>
        <dbReference type="SAM" id="MobiDB-lite"/>
    </source>
</evidence>
<dbReference type="AlphaFoldDB" id="A0A4Y2L616"/>
<proteinExistence type="predicted"/>
<gene>
    <name evidence="2" type="ORF">AVEN_225544_1</name>
</gene>
<organism evidence="2 3">
    <name type="scientific">Araneus ventricosus</name>
    <name type="common">Orbweaver spider</name>
    <name type="synonym">Epeira ventricosa</name>
    <dbReference type="NCBI Taxonomy" id="182803"/>
    <lineage>
        <taxon>Eukaryota</taxon>
        <taxon>Metazoa</taxon>
        <taxon>Ecdysozoa</taxon>
        <taxon>Arthropoda</taxon>
        <taxon>Chelicerata</taxon>
        <taxon>Arachnida</taxon>
        <taxon>Araneae</taxon>
        <taxon>Araneomorphae</taxon>
        <taxon>Entelegynae</taxon>
        <taxon>Araneoidea</taxon>
        <taxon>Araneidae</taxon>
        <taxon>Araneus</taxon>
    </lineage>
</organism>
<accession>A0A4Y2L616</accession>
<dbReference type="Proteomes" id="UP000499080">
    <property type="component" value="Unassembled WGS sequence"/>
</dbReference>
<feature type="region of interest" description="Disordered" evidence="1">
    <location>
        <begin position="1"/>
        <end position="21"/>
    </location>
</feature>
<evidence type="ECO:0000313" key="2">
    <source>
        <dbReference type="EMBL" id="GBN09650.1"/>
    </source>
</evidence>
<protein>
    <submittedName>
        <fullName evidence="2">Uncharacterized protein</fullName>
    </submittedName>
</protein>
<keyword evidence="3" id="KW-1185">Reference proteome</keyword>
<name>A0A4Y2L616_ARAVE</name>